<keyword evidence="3 6" id="KW-0238">DNA-binding</keyword>
<dbReference type="PANTHER" id="PTHR30537:SF26">
    <property type="entry name" value="GLYCINE CLEAVAGE SYSTEM TRANSCRIPTIONAL ACTIVATOR"/>
    <property type="match status" value="1"/>
</dbReference>
<dbReference type="InterPro" id="IPR036390">
    <property type="entry name" value="WH_DNA-bd_sf"/>
</dbReference>
<dbReference type="InterPro" id="IPR005119">
    <property type="entry name" value="LysR_subst-bd"/>
</dbReference>
<evidence type="ECO:0000259" key="5">
    <source>
        <dbReference type="PROSITE" id="PS50931"/>
    </source>
</evidence>
<dbReference type="PANTHER" id="PTHR30537">
    <property type="entry name" value="HTH-TYPE TRANSCRIPTIONAL REGULATOR"/>
    <property type="match status" value="1"/>
</dbReference>
<dbReference type="STRING" id="311180.SAMN04488050_11535"/>
<dbReference type="SUPFAM" id="SSF46785">
    <property type="entry name" value="Winged helix' DNA-binding domain"/>
    <property type="match status" value="1"/>
</dbReference>
<evidence type="ECO:0000313" key="7">
    <source>
        <dbReference type="Proteomes" id="UP000199392"/>
    </source>
</evidence>
<evidence type="ECO:0000313" key="6">
    <source>
        <dbReference type="EMBL" id="SFT21157.1"/>
    </source>
</evidence>
<evidence type="ECO:0000256" key="2">
    <source>
        <dbReference type="ARBA" id="ARBA00023015"/>
    </source>
</evidence>
<dbReference type="EMBL" id="FOZW01000015">
    <property type="protein sequence ID" value="SFT21157.1"/>
    <property type="molecule type" value="Genomic_DNA"/>
</dbReference>
<reference evidence="7" key="1">
    <citation type="submission" date="2016-10" db="EMBL/GenBank/DDBJ databases">
        <authorList>
            <person name="Varghese N."/>
            <person name="Submissions S."/>
        </authorList>
    </citation>
    <scope>NUCLEOTIDE SEQUENCE [LARGE SCALE GENOMIC DNA]</scope>
    <source>
        <strain evidence="7">DSM 26894</strain>
    </source>
</reference>
<dbReference type="PROSITE" id="PS50931">
    <property type="entry name" value="HTH_LYSR"/>
    <property type="match status" value="1"/>
</dbReference>
<dbReference type="Proteomes" id="UP000199392">
    <property type="component" value="Unassembled WGS sequence"/>
</dbReference>
<dbReference type="RefSeq" id="WP_092430301.1">
    <property type="nucleotide sequence ID" value="NZ_FNCL01000018.1"/>
</dbReference>
<organism evidence="6 7">
    <name type="scientific">Alloyangia pacifica</name>
    <dbReference type="NCBI Taxonomy" id="311180"/>
    <lineage>
        <taxon>Bacteria</taxon>
        <taxon>Pseudomonadati</taxon>
        <taxon>Pseudomonadota</taxon>
        <taxon>Alphaproteobacteria</taxon>
        <taxon>Rhodobacterales</taxon>
        <taxon>Roseobacteraceae</taxon>
        <taxon>Alloyangia</taxon>
    </lineage>
</organism>
<dbReference type="OrthoDB" id="5526340at2"/>
<dbReference type="GO" id="GO:0003700">
    <property type="term" value="F:DNA-binding transcription factor activity"/>
    <property type="evidence" value="ECO:0007669"/>
    <property type="project" value="InterPro"/>
</dbReference>
<dbReference type="Gene3D" id="3.40.190.10">
    <property type="entry name" value="Periplasmic binding protein-like II"/>
    <property type="match status" value="2"/>
</dbReference>
<dbReference type="Gene3D" id="1.10.10.10">
    <property type="entry name" value="Winged helix-like DNA-binding domain superfamily/Winged helix DNA-binding domain"/>
    <property type="match status" value="1"/>
</dbReference>
<dbReference type="Pfam" id="PF00126">
    <property type="entry name" value="HTH_1"/>
    <property type="match status" value="1"/>
</dbReference>
<dbReference type="FunFam" id="1.10.10.10:FF:000001">
    <property type="entry name" value="LysR family transcriptional regulator"/>
    <property type="match status" value="1"/>
</dbReference>
<comment type="similarity">
    <text evidence="1">Belongs to the LysR transcriptional regulatory family.</text>
</comment>
<keyword evidence="4" id="KW-0804">Transcription</keyword>
<keyword evidence="7" id="KW-1185">Reference proteome</keyword>
<dbReference type="AlphaFoldDB" id="A0A1I6W592"/>
<protein>
    <submittedName>
        <fullName evidence="6">DNA-binding transcriptional regulator, LysR family</fullName>
    </submittedName>
</protein>
<feature type="domain" description="HTH lysR-type" evidence="5">
    <location>
        <begin position="9"/>
        <end position="66"/>
    </location>
</feature>
<dbReference type="SUPFAM" id="SSF53850">
    <property type="entry name" value="Periplasmic binding protein-like II"/>
    <property type="match status" value="1"/>
</dbReference>
<sequence>MSIPRRFLPTISSLRALEAVDRLGSAVAAARDLDLTHSAVSRQLKSLEEQLGVNLLTREGKGLRLTSAGRRYARSVRHCLDDLARASLQLRAAGDRNGLNLAVPLTFGLYWLAPHLRAFLAENPTVHLNQSTRNSAFDFAAEKFDAAVHFGAPDWPGVEFLPLAQNRLVPVASPNAGFPSEATPRDLLEMPLLHLASRPGAWESWFLQQEVVPGTLRGPLFDQFLSLCDAALAGQGVALLPDFLTDGQLDAGRLIRMGPSFQDSGNSYFLVWPQEAEPTPELQLLIEFLRQRGKIRSQRPTRSFASTVV</sequence>
<dbReference type="GO" id="GO:0006351">
    <property type="term" value="P:DNA-templated transcription"/>
    <property type="evidence" value="ECO:0007669"/>
    <property type="project" value="TreeGrafter"/>
</dbReference>
<evidence type="ECO:0000256" key="1">
    <source>
        <dbReference type="ARBA" id="ARBA00009437"/>
    </source>
</evidence>
<evidence type="ECO:0000256" key="4">
    <source>
        <dbReference type="ARBA" id="ARBA00023163"/>
    </source>
</evidence>
<name>A0A1I6W592_9RHOB</name>
<proteinExistence type="inferred from homology"/>
<accession>A0A1I6W592</accession>
<evidence type="ECO:0000256" key="3">
    <source>
        <dbReference type="ARBA" id="ARBA00023125"/>
    </source>
</evidence>
<dbReference type="Pfam" id="PF03466">
    <property type="entry name" value="LysR_substrate"/>
    <property type="match status" value="1"/>
</dbReference>
<dbReference type="InterPro" id="IPR058163">
    <property type="entry name" value="LysR-type_TF_proteobact-type"/>
</dbReference>
<gene>
    <name evidence="6" type="ORF">SAMN04488050_11535</name>
</gene>
<dbReference type="InterPro" id="IPR036388">
    <property type="entry name" value="WH-like_DNA-bd_sf"/>
</dbReference>
<dbReference type="PRINTS" id="PR00039">
    <property type="entry name" value="HTHLYSR"/>
</dbReference>
<keyword evidence="2" id="KW-0805">Transcription regulation</keyword>
<dbReference type="GO" id="GO:0043565">
    <property type="term" value="F:sequence-specific DNA binding"/>
    <property type="evidence" value="ECO:0007669"/>
    <property type="project" value="TreeGrafter"/>
</dbReference>
<dbReference type="InterPro" id="IPR000847">
    <property type="entry name" value="LysR_HTH_N"/>
</dbReference>